<dbReference type="AlphaFoldDB" id="A0A0N5AUW0"/>
<keyword evidence="1" id="KW-1185">Reference proteome</keyword>
<name>A0A0N5AUW0_9BILA</name>
<proteinExistence type="predicted"/>
<organism evidence="1 2">
    <name type="scientific">Syphacia muris</name>
    <dbReference type="NCBI Taxonomy" id="451379"/>
    <lineage>
        <taxon>Eukaryota</taxon>
        <taxon>Metazoa</taxon>
        <taxon>Ecdysozoa</taxon>
        <taxon>Nematoda</taxon>
        <taxon>Chromadorea</taxon>
        <taxon>Rhabditida</taxon>
        <taxon>Spirurina</taxon>
        <taxon>Oxyuridomorpha</taxon>
        <taxon>Oxyuroidea</taxon>
        <taxon>Oxyuridae</taxon>
        <taxon>Syphacia</taxon>
    </lineage>
</organism>
<dbReference type="Proteomes" id="UP000046393">
    <property type="component" value="Unplaced"/>
</dbReference>
<sequence length="179" mass="19226">MAVGNKVPPQSTTSRKALFSAEASNQAVILSAASDDVWHIRFSSNSNNRAVISLNGGYSNCLCGSGIPLPVGGLTSPYGPYVVNIPYWMGGAANFAGPWTTNPSELNRLYCRFVAQTTTAVVVVTTMPIQMLSLDDWSILVPTTTTAVVHARNKRLLEYSVCSLAVSIDEVTFIDKHTL</sequence>
<accession>A0A0N5AUW0</accession>
<reference evidence="2" key="1">
    <citation type="submission" date="2017-02" db="UniProtKB">
        <authorList>
            <consortium name="WormBaseParasite"/>
        </authorList>
    </citation>
    <scope>IDENTIFICATION</scope>
</reference>
<protein>
    <submittedName>
        <fullName evidence="2">Plastocyanin-like domain-containing protein</fullName>
    </submittedName>
</protein>
<evidence type="ECO:0000313" key="1">
    <source>
        <dbReference type="Proteomes" id="UP000046393"/>
    </source>
</evidence>
<dbReference type="WBParaSite" id="SMUV_0000865701-mRNA-1">
    <property type="protein sequence ID" value="SMUV_0000865701-mRNA-1"/>
    <property type="gene ID" value="SMUV_0000865701"/>
</dbReference>
<evidence type="ECO:0000313" key="2">
    <source>
        <dbReference type="WBParaSite" id="SMUV_0000865701-mRNA-1"/>
    </source>
</evidence>